<dbReference type="Proteomes" id="UP000626370">
    <property type="component" value="Unassembled WGS sequence"/>
</dbReference>
<dbReference type="Pfam" id="PF10987">
    <property type="entry name" value="DUF2806"/>
    <property type="match status" value="1"/>
</dbReference>
<comment type="caution">
    <text evidence="1">The sequence shown here is derived from an EMBL/GenBank/DDBJ whole genome shotgun (WGS) entry which is preliminary data.</text>
</comment>
<dbReference type="InterPro" id="IPR021254">
    <property type="entry name" value="DUF2806"/>
</dbReference>
<dbReference type="NCBIfam" id="TIGR03899">
    <property type="entry name" value="TIGR03899 family protein"/>
    <property type="match status" value="1"/>
</dbReference>
<organism evidence="1 2">
    <name type="scientific">Thalassotalea profundi</name>
    <dbReference type="NCBI Taxonomy" id="2036687"/>
    <lineage>
        <taxon>Bacteria</taxon>
        <taxon>Pseudomonadati</taxon>
        <taxon>Pseudomonadota</taxon>
        <taxon>Gammaproteobacteria</taxon>
        <taxon>Alteromonadales</taxon>
        <taxon>Colwelliaceae</taxon>
        <taxon>Thalassotalea</taxon>
    </lineage>
</organism>
<evidence type="ECO:0000313" key="1">
    <source>
        <dbReference type="EMBL" id="GHF00993.1"/>
    </source>
</evidence>
<protein>
    <submittedName>
        <fullName evidence="1">TIGR03899 family protein</fullName>
    </submittedName>
</protein>
<name>A0ABQ3J1B6_9GAMM</name>
<sequence length="301" mass="33461">MKITTTSVNPVIPTSEVKEVSNVNKEKATNASSNKASKSGTSSQLQLLNLAKQFVVDGALISTAKQAPLEERTQKRERYIRFRKQQNLEAIIQKAIQYCSDSEITDRADVDWFNSFTELAEGISNPTMQELWAKILAYEVTKPGSFSLKTLKAFRTMSIGEAKLFAKACAVAVKDSTKKNLRIISGTSQLPGMFNFFSKKRVQRINLGKFGLSYAELLTLAENHLIFIQETETTPIAIGDSIHFYSNNTPLILTSHKKSCLVSFYKFTPIGAELASLISDSVDPSYIQQVKEALSVHFSIN</sequence>
<dbReference type="EMBL" id="BNAH01000016">
    <property type="protein sequence ID" value="GHF00993.1"/>
    <property type="molecule type" value="Genomic_DNA"/>
</dbReference>
<dbReference type="RefSeq" id="WP_189379374.1">
    <property type="nucleotide sequence ID" value="NZ_BNAH01000016.1"/>
</dbReference>
<accession>A0ABQ3J1B6</accession>
<reference evidence="2" key="1">
    <citation type="journal article" date="2019" name="Int. J. Syst. Evol. Microbiol.">
        <title>The Global Catalogue of Microorganisms (GCM) 10K type strain sequencing project: providing services to taxonomists for standard genome sequencing and annotation.</title>
        <authorList>
            <consortium name="The Broad Institute Genomics Platform"/>
            <consortium name="The Broad Institute Genome Sequencing Center for Infectious Disease"/>
            <person name="Wu L."/>
            <person name="Ma J."/>
        </authorList>
    </citation>
    <scope>NUCLEOTIDE SEQUENCE [LARGE SCALE GENOMIC DNA]</scope>
    <source>
        <strain evidence="2">CGMCC 1.15922</strain>
    </source>
</reference>
<proteinExistence type="predicted"/>
<gene>
    <name evidence="1" type="ORF">GCM10011501_33090</name>
</gene>
<evidence type="ECO:0000313" key="2">
    <source>
        <dbReference type="Proteomes" id="UP000626370"/>
    </source>
</evidence>
<keyword evidence="2" id="KW-1185">Reference proteome</keyword>